<name>A0ABY7BUP6_9HYPH</name>
<feature type="compositionally biased region" description="Basic and acidic residues" evidence="1">
    <location>
        <begin position="83"/>
        <end position="93"/>
    </location>
</feature>
<evidence type="ECO:0000313" key="3">
    <source>
        <dbReference type="Proteomes" id="UP001164020"/>
    </source>
</evidence>
<feature type="region of interest" description="Disordered" evidence="1">
    <location>
        <begin position="83"/>
        <end position="108"/>
    </location>
</feature>
<dbReference type="EMBL" id="CP114029">
    <property type="protein sequence ID" value="WAP67013.1"/>
    <property type="molecule type" value="Genomic_DNA"/>
</dbReference>
<organism evidence="2 3">
    <name type="scientific">Jiella pelagia</name>
    <dbReference type="NCBI Taxonomy" id="2986949"/>
    <lineage>
        <taxon>Bacteria</taxon>
        <taxon>Pseudomonadati</taxon>
        <taxon>Pseudomonadota</taxon>
        <taxon>Alphaproteobacteria</taxon>
        <taxon>Hyphomicrobiales</taxon>
        <taxon>Aurantimonadaceae</taxon>
        <taxon>Jiella</taxon>
    </lineage>
</organism>
<keyword evidence="3" id="KW-1185">Reference proteome</keyword>
<protein>
    <submittedName>
        <fullName evidence="2">Uncharacterized protein</fullName>
    </submittedName>
</protein>
<proteinExistence type="predicted"/>
<reference evidence="2" key="1">
    <citation type="submission" date="2022-12" db="EMBL/GenBank/DDBJ databases">
        <title>Jiella pelagia sp. nov., isolated from phosphonate enriched culture of Northwest Pacific surface seawater.</title>
        <authorList>
            <person name="Shin D.Y."/>
            <person name="Hwang C.Y."/>
        </authorList>
    </citation>
    <scope>NUCLEOTIDE SEQUENCE</scope>
    <source>
        <strain evidence="2">HL-NP1</strain>
    </source>
</reference>
<dbReference type="RefSeq" id="WP_268879462.1">
    <property type="nucleotide sequence ID" value="NZ_CP114029.1"/>
</dbReference>
<accession>A0ABY7BUP6</accession>
<evidence type="ECO:0000313" key="2">
    <source>
        <dbReference type="EMBL" id="WAP67013.1"/>
    </source>
</evidence>
<feature type="region of interest" description="Disordered" evidence="1">
    <location>
        <begin position="12"/>
        <end position="50"/>
    </location>
</feature>
<sequence>MTFARAIETISIPSYRRSGNRPEATALPRNAAAHQSPAGSRNLRHSENSAAPAMTNVPIARKNINWTLLIMVSSVLNDRAKRYGPDGAQRSEGDDCNVGMLARKSPLP</sequence>
<gene>
    <name evidence="2" type="ORF">OH818_15375</name>
</gene>
<dbReference type="Proteomes" id="UP001164020">
    <property type="component" value="Chromosome"/>
</dbReference>
<evidence type="ECO:0000256" key="1">
    <source>
        <dbReference type="SAM" id="MobiDB-lite"/>
    </source>
</evidence>